<dbReference type="CDD" id="cd07067">
    <property type="entry name" value="HP_PGM_like"/>
    <property type="match status" value="1"/>
</dbReference>
<dbReference type="PIRSF" id="PIRSF000709">
    <property type="entry name" value="6PFK_2-Ptase"/>
    <property type="match status" value="1"/>
</dbReference>
<feature type="active site" description="Proton donor/acceptor" evidence="3">
    <location>
        <position position="81"/>
    </location>
</feature>
<dbReference type="InterPro" id="IPR050275">
    <property type="entry name" value="PGM_Phosphatase"/>
</dbReference>
<evidence type="ECO:0000256" key="4">
    <source>
        <dbReference type="PIRSR" id="PIRSR613078-2"/>
    </source>
</evidence>
<dbReference type="PROSITE" id="PS00175">
    <property type="entry name" value="PG_MUTASE"/>
    <property type="match status" value="1"/>
</dbReference>
<keyword evidence="6" id="KW-1185">Reference proteome</keyword>
<sequence length="203" mass="23459">MKIYITRHGETLWNKEGKLQGWMNSELTEEGIKNAKKVGEHFKDIKLDKIFSSPLGRAYETAIYARGTNETEIITKDYLKEMGFGVLEGMDQYIVDEQYSEDLFLFWNQPHLYRAVKDGESFEELFNRAKEGLKDILESSRGCENILIVSHAVLIKAMFAIIKELPIEHIWAPPFQKNNCLSILEVNDDRMELVLEGDVSHLD</sequence>
<organism evidence="5 6">
    <name type="scientific">Alkalicella caledoniensis</name>
    <dbReference type="NCBI Taxonomy" id="2731377"/>
    <lineage>
        <taxon>Bacteria</taxon>
        <taxon>Bacillati</taxon>
        <taxon>Bacillota</taxon>
        <taxon>Clostridia</taxon>
        <taxon>Eubacteriales</taxon>
        <taxon>Proteinivoracaceae</taxon>
        <taxon>Alkalicella</taxon>
    </lineage>
</organism>
<keyword evidence="1" id="KW-0324">Glycolysis</keyword>
<evidence type="ECO:0000256" key="3">
    <source>
        <dbReference type="PIRSR" id="PIRSR613078-1"/>
    </source>
</evidence>
<dbReference type="InterPro" id="IPR013078">
    <property type="entry name" value="His_Pase_superF_clade-1"/>
</dbReference>
<dbReference type="Gene3D" id="3.40.50.1240">
    <property type="entry name" value="Phosphoglycerate mutase-like"/>
    <property type="match status" value="1"/>
</dbReference>
<accession>A0A7G9W797</accession>
<dbReference type="PANTHER" id="PTHR48100:SF1">
    <property type="entry name" value="HISTIDINE PHOSPHATASE FAMILY PROTEIN-RELATED"/>
    <property type="match status" value="1"/>
</dbReference>
<gene>
    <name evidence="5" type="ORF">HYG86_07075</name>
</gene>
<dbReference type="PANTHER" id="PTHR48100">
    <property type="entry name" value="BROAD-SPECIFICITY PHOSPHATASE YOR283W-RELATED"/>
    <property type="match status" value="1"/>
</dbReference>
<feature type="binding site" evidence="4">
    <location>
        <position position="57"/>
    </location>
    <ligand>
        <name>substrate</name>
    </ligand>
</feature>
<dbReference type="KEGG" id="acae:HYG86_07075"/>
<keyword evidence="2" id="KW-0413">Isomerase</keyword>
<reference evidence="5 6" key="1">
    <citation type="submission" date="2020-07" db="EMBL/GenBank/DDBJ databases">
        <title>Alkalicella. sp. LB2 genome.</title>
        <authorList>
            <person name="Postec A."/>
            <person name="Quemeneur M."/>
        </authorList>
    </citation>
    <scope>NUCLEOTIDE SEQUENCE [LARGE SCALE GENOMIC DNA]</scope>
    <source>
        <strain evidence="5 6">LB2</strain>
    </source>
</reference>
<dbReference type="RefSeq" id="WP_213168351.1">
    <property type="nucleotide sequence ID" value="NZ_CP058559.1"/>
</dbReference>
<dbReference type="Pfam" id="PF00300">
    <property type="entry name" value="His_Phos_1"/>
    <property type="match status" value="1"/>
</dbReference>
<dbReference type="GO" id="GO:0005737">
    <property type="term" value="C:cytoplasm"/>
    <property type="evidence" value="ECO:0007669"/>
    <property type="project" value="TreeGrafter"/>
</dbReference>
<dbReference type="SMART" id="SM00855">
    <property type="entry name" value="PGAM"/>
    <property type="match status" value="1"/>
</dbReference>
<dbReference type="GO" id="GO:0016791">
    <property type="term" value="F:phosphatase activity"/>
    <property type="evidence" value="ECO:0007669"/>
    <property type="project" value="TreeGrafter"/>
</dbReference>
<dbReference type="EMBL" id="CP058559">
    <property type="protein sequence ID" value="QNO14559.1"/>
    <property type="molecule type" value="Genomic_DNA"/>
</dbReference>
<evidence type="ECO:0000313" key="6">
    <source>
        <dbReference type="Proteomes" id="UP000516160"/>
    </source>
</evidence>
<feature type="binding site" evidence="4">
    <location>
        <begin position="7"/>
        <end position="14"/>
    </location>
    <ligand>
        <name>substrate</name>
    </ligand>
</feature>
<name>A0A7G9W797_ALKCA</name>
<dbReference type="Proteomes" id="UP000516160">
    <property type="component" value="Chromosome"/>
</dbReference>
<evidence type="ECO:0000256" key="1">
    <source>
        <dbReference type="ARBA" id="ARBA00023152"/>
    </source>
</evidence>
<dbReference type="InterPro" id="IPR001345">
    <property type="entry name" value="PG/BPGM_mutase_AS"/>
</dbReference>
<proteinExistence type="predicted"/>
<dbReference type="AlphaFoldDB" id="A0A7G9W797"/>
<feature type="active site" description="Tele-phosphohistidine intermediate" evidence="3">
    <location>
        <position position="8"/>
    </location>
</feature>
<evidence type="ECO:0000313" key="5">
    <source>
        <dbReference type="EMBL" id="QNO14559.1"/>
    </source>
</evidence>
<dbReference type="SUPFAM" id="SSF53254">
    <property type="entry name" value="Phosphoglycerate mutase-like"/>
    <property type="match status" value="1"/>
</dbReference>
<dbReference type="InterPro" id="IPR029033">
    <property type="entry name" value="His_PPase_superfam"/>
</dbReference>
<evidence type="ECO:0000256" key="2">
    <source>
        <dbReference type="ARBA" id="ARBA00023235"/>
    </source>
</evidence>
<protein>
    <submittedName>
        <fullName evidence="5">Histidine phosphatase family protein</fullName>
    </submittedName>
</protein>